<dbReference type="AlphaFoldDB" id="A0A0C3QYU2"/>
<dbReference type="Gene3D" id="2.40.160.210">
    <property type="entry name" value="Acyl-CoA thioesterase, double hotdog domain"/>
    <property type="match status" value="1"/>
</dbReference>
<evidence type="ECO:0000259" key="3">
    <source>
        <dbReference type="Pfam" id="PF13622"/>
    </source>
</evidence>
<name>A0A0C3QYU2_9AGAM</name>
<reference evidence="5 6" key="1">
    <citation type="submission" date="2014-04" db="EMBL/GenBank/DDBJ databases">
        <authorList>
            <consortium name="DOE Joint Genome Institute"/>
            <person name="Kuo A."/>
            <person name="Girlanda M."/>
            <person name="Perotto S."/>
            <person name="Kohler A."/>
            <person name="Nagy L.G."/>
            <person name="Floudas D."/>
            <person name="Copeland A."/>
            <person name="Barry K.W."/>
            <person name="Cichocki N."/>
            <person name="Veneault-Fourrey C."/>
            <person name="LaButti K."/>
            <person name="Lindquist E.A."/>
            <person name="Lipzen A."/>
            <person name="Lundell T."/>
            <person name="Morin E."/>
            <person name="Murat C."/>
            <person name="Sun H."/>
            <person name="Tunlid A."/>
            <person name="Henrissat B."/>
            <person name="Grigoriev I.V."/>
            <person name="Hibbett D.S."/>
            <person name="Martin F."/>
            <person name="Nordberg H.P."/>
            <person name="Cantor M.N."/>
            <person name="Hua S.X."/>
        </authorList>
    </citation>
    <scope>NUCLEOTIDE SEQUENCE [LARGE SCALE GENOMIC DNA]</scope>
    <source>
        <strain evidence="5 6">MUT 4182</strain>
    </source>
</reference>
<dbReference type="GO" id="GO:0006637">
    <property type="term" value="P:acyl-CoA metabolic process"/>
    <property type="evidence" value="ECO:0007669"/>
    <property type="project" value="InterPro"/>
</dbReference>
<dbReference type="PANTHER" id="PTHR11066:SF34">
    <property type="entry name" value="ACYL-COENZYME A THIOESTERASE 8"/>
    <property type="match status" value="1"/>
</dbReference>
<dbReference type="InterPro" id="IPR049450">
    <property type="entry name" value="ACOT8-like_C"/>
</dbReference>
<evidence type="ECO:0000313" key="6">
    <source>
        <dbReference type="Proteomes" id="UP000054248"/>
    </source>
</evidence>
<evidence type="ECO:0000256" key="2">
    <source>
        <dbReference type="ARBA" id="ARBA00022801"/>
    </source>
</evidence>
<dbReference type="SUPFAM" id="SSF54637">
    <property type="entry name" value="Thioesterase/thiol ester dehydrase-isomerase"/>
    <property type="match status" value="2"/>
</dbReference>
<dbReference type="Proteomes" id="UP000054248">
    <property type="component" value="Unassembled WGS sequence"/>
</dbReference>
<evidence type="ECO:0000313" key="5">
    <source>
        <dbReference type="EMBL" id="KIO34499.1"/>
    </source>
</evidence>
<comment type="similarity">
    <text evidence="1">Belongs to the C/M/P thioester hydrolase family.</text>
</comment>
<gene>
    <name evidence="5" type="ORF">M407DRAFT_87565</name>
</gene>
<accession>A0A0C3QYU2</accession>
<dbReference type="Pfam" id="PF20789">
    <property type="entry name" value="4HBT_3C"/>
    <property type="match status" value="1"/>
</dbReference>
<protein>
    <recommendedName>
        <fullName evidence="7">Acyl-CoA thioesterase II domain-containing protein</fullName>
    </recommendedName>
</protein>
<evidence type="ECO:0000259" key="4">
    <source>
        <dbReference type="Pfam" id="PF20789"/>
    </source>
</evidence>
<dbReference type="EMBL" id="KN822942">
    <property type="protein sequence ID" value="KIO34499.1"/>
    <property type="molecule type" value="Genomic_DNA"/>
</dbReference>
<sequence length="319" mass="35289">MADTEDLVPSHGEAEHELITTALEIEEIDKNLYRSKSLWLPSDGRGVFGGQVISQALLAATKSVAEEYALHSLHCYFLLSAKPSQPIIYTVDRVRQGKTYATRAVKASQSGQTVFILLCSFQIPEPSPVRHQWPFPADVPAPELCETSTQRIGRISAKFAPDEKALKALRGSLNDRLRSPIEQRLAMRSKNENGSTVAMHWMKARNVPKMKSPFQKAILAYITDLQLLGLGAQTVGLGALKEPPKKLGMISTLDHSIWYYDHDFDCSDWLLYVMESSAAGMGRSLVHGRLYTRAGNLVAVVSQEGVVRAALENADRARL</sequence>
<keyword evidence="2" id="KW-0378">Hydrolase</keyword>
<dbReference type="Pfam" id="PF13622">
    <property type="entry name" value="4HBT_3"/>
    <property type="match status" value="1"/>
</dbReference>
<feature type="domain" description="Acyl-CoA thioesterase-like C-terminal" evidence="4">
    <location>
        <begin position="180"/>
        <end position="307"/>
    </location>
</feature>
<dbReference type="InterPro" id="IPR029069">
    <property type="entry name" value="HotDog_dom_sf"/>
</dbReference>
<dbReference type="InterPro" id="IPR042171">
    <property type="entry name" value="Acyl-CoA_hotdog"/>
</dbReference>
<evidence type="ECO:0000256" key="1">
    <source>
        <dbReference type="ARBA" id="ARBA00006538"/>
    </source>
</evidence>
<dbReference type="InterPro" id="IPR003703">
    <property type="entry name" value="Acyl_CoA_thio"/>
</dbReference>
<dbReference type="GO" id="GO:0005782">
    <property type="term" value="C:peroxisomal matrix"/>
    <property type="evidence" value="ECO:0007669"/>
    <property type="project" value="UniProtKB-SubCell"/>
</dbReference>
<reference evidence="6" key="2">
    <citation type="submission" date="2015-01" db="EMBL/GenBank/DDBJ databases">
        <title>Evolutionary Origins and Diversification of the Mycorrhizal Mutualists.</title>
        <authorList>
            <consortium name="DOE Joint Genome Institute"/>
            <consortium name="Mycorrhizal Genomics Consortium"/>
            <person name="Kohler A."/>
            <person name="Kuo A."/>
            <person name="Nagy L.G."/>
            <person name="Floudas D."/>
            <person name="Copeland A."/>
            <person name="Barry K.W."/>
            <person name="Cichocki N."/>
            <person name="Veneault-Fourrey C."/>
            <person name="LaButti K."/>
            <person name="Lindquist E.A."/>
            <person name="Lipzen A."/>
            <person name="Lundell T."/>
            <person name="Morin E."/>
            <person name="Murat C."/>
            <person name="Riley R."/>
            <person name="Ohm R."/>
            <person name="Sun H."/>
            <person name="Tunlid A."/>
            <person name="Henrissat B."/>
            <person name="Grigoriev I.V."/>
            <person name="Hibbett D.S."/>
            <person name="Martin F."/>
        </authorList>
    </citation>
    <scope>NUCLEOTIDE SEQUENCE [LARGE SCALE GENOMIC DNA]</scope>
    <source>
        <strain evidence="6">MUT 4182</strain>
    </source>
</reference>
<dbReference type="STRING" id="1051891.A0A0C3QYU2"/>
<keyword evidence="6" id="KW-1185">Reference proteome</keyword>
<dbReference type="InterPro" id="IPR049449">
    <property type="entry name" value="TesB_ACOT8-like_N"/>
</dbReference>
<dbReference type="CDD" id="cd03445">
    <property type="entry name" value="Thioesterase_II_repeat2"/>
    <property type="match status" value="1"/>
</dbReference>
<organism evidence="5 6">
    <name type="scientific">Tulasnella calospora MUT 4182</name>
    <dbReference type="NCBI Taxonomy" id="1051891"/>
    <lineage>
        <taxon>Eukaryota</taxon>
        <taxon>Fungi</taxon>
        <taxon>Dikarya</taxon>
        <taxon>Basidiomycota</taxon>
        <taxon>Agaricomycotina</taxon>
        <taxon>Agaricomycetes</taxon>
        <taxon>Cantharellales</taxon>
        <taxon>Tulasnellaceae</taxon>
        <taxon>Tulasnella</taxon>
    </lineage>
</organism>
<dbReference type="OrthoDB" id="68328at2759"/>
<evidence type="ECO:0008006" key="7">
    <source>
        <dbReference type="Google" id="ProtNLM"/>
    </source>
</evidence>
<proteinExistence type="inferred from homology"/>
<dbReference type="GO" id="GO:0009062">
    <property type="term" value="P:fatty acid catabolic process"/>
    <property type="evidence" value="ECO:0007669"/>
    <property type="project" value="TreeGrafter"/>
</dbReference>
<feature type="domain" description="Acyl-CoA thioesterase-like N-terminal HotDog" evidence="3">
    <location>
        <begin position="41"/>
        <end position="122"/>
    </location>
</feature>
<dbReference type="PANTHER" id="PTHR11066">
    <property type="entry name" value="ACYL-COA THIOESTERASE"/>
    <property type="match status" value="1"/>
</dbReference>
<dbReference type="GO" id="GO:0047617">
    <property type="term" value="F:fatty acyl-CoA hydrolase activity"/>
    <property type="evidence" value="ECO:0007669"/>
    <property type="project" value="InterPro"/>
</dbReference>
<dbReference type="HOGENOM" id="CLU_032690_1_0_1"/>
<dbReference type="CDD" id="cd03444">
    <property type="entry name" value="Thioesterase_II_repeat1"/>
    <property type="match status" value="1"/>
</dbReference>